<feature type="region of interest" description="Disordered" evidence="16">
    <location>
        <begin position="915"/>
        <end position="945"/>
    </location>
</feature>
<dbReference type="PANTHER" id="PTHR11070:SF2">
    <property type="entry name" value="ATP-DEPENDENT DNA HELICASE SRS2"/>
    <property type="match status" value="1"/>
</dbReference>
<comment type="caution">
    <text evidence="19">The sequence shown here is derived from an EMBL/GenBank/DDBJ whole genome shotgun (WGS) entry which is preliminary data.</text>
</comment>
<evidence type="ECO:0000256" key="2">
    <source>
        <dbReference type="ARBA" id="ARBA00022741"/>
    </source>
</evidence>
<dbReference type="GO" id="GO:0005524">
    <property type="term" value="F:ATP binding"/>
    <property type="evidence" value="ECO:0007669"/>
    <property type="project" value="UniProtKB-UniRule"/>
</dbReference>
<keyword evidence="10" id="KW-0413">Isomerase</keyword>
<evidence type="ECO:0000256" key="15">
    <source>
        <dbReference type="PROSITE-ProRule" id="PRU00560"/>
    </source>
</evidence>
<dbReference type="PROSITE" id="PS51198">
    <property type="entry name" value="UVRD_HELICASE_ATP_BIND"/>
    <property type="match status" value="1"/>
</dbReference>
<dbReference type="Proteomes" id="UP001157355">
    <property type="component" value="Unassembled WGS sequence"/>
</dbReference>
<dbReference type="InterPro" id="IPR000212">
    <property type="entry name" value="DNA_helicase_UvrD/REP"/>
</dbReference>
<dbReference type="InterPro" id="IPR027417">
    <property type="entry name" value="P-loop_NTPase"/>
</dbReference>
<keyword evidence="9" id="KW-0234">DNA repair</keyword>
<evidence type="ECO:0000259" key="18">
    <source>
        <dbReference type="PROSITE" id="PS51217"/>
    </source>
</evidence>
<dbReference type="EC" id="5.6.2.4" evidence="12"/>
<evidence type="ECO:0000256" key="10">
    <source>
        <dbReference type="ARBA" id="ARBA00023235"/>
    </source>
</evidence>
<keyword evidence="3" id="KW-0227">DNA damage</keyword>
<dbReference type="Pfam" id="PF00580">
    <property type="entry name" value="UvrD-helicase"/>
    <property type="match status" value="1"/>
</dbReference>
<keyword evidence="4 15" id="KW-0378">Hydrolase</keyword>
<dbReference type="AlphaFoldDB" id="A0AA37TUS6"/>
<protein>
    <recommendedName>
        <fullName evidence="12">DNA 3'-5' helicase</fullName>
        <ecNumber evidence="12">5.6.2.4</ecNumber>
    </recommendedName>
    <alternativeName>
        <fullName evidence="13">DNA 3'-5' helicase II</fullName>
    </alternativeName>
</protein>
<dbReference type="RefSeq" id="WP_284324435.1">
    <property type="nucleotide sequence ID" value="NZ_BSPP01000004.1"/>
</dbReference>
<keyword evidence="5 15" id="KW-0347">Helicase</keyword>
<gene>
    <name evidence="19" type="ORF">GCM10010873_12090</name>
</gene>
<evidence type="ECO:0000256" key="7">
    <source>
        <dbReference type="ARBA" id="ARBA00022840"/>
    </source>
</evidence>
<evidence type="ECO:0000256" key="11">
    <source>
        <dbReference type="ARBA" id="ARBA00034617"/>
    </source>
</evidence>
<comment type="catalytic activity">
    <reaction evidence="14">
        <text>ATP + H2O = ADP + phosphate + H(+)</text>
        <dbReference type="Rhea" id="RHEA:13065"/>
        <dbReference type="ChEBI" id="CHEBI:15377"/>
        <dbReference type="ChEBI" id="CHEBI:15378"/>
        <dbReference type="ChEBI" id="CHEBI:30616"/>
        <dbReference type="ChEBI" id="CHEBI:43474"/>
        <dbReference type="ChEBI" id="CHEBI:456216"/>
        <dbReference type="EC" id="5.6.2.4"/>
    </reaction>
</comment>
<dbReference type="InterPro" id="IPR014151">
    <property type="entry name" value="DNA_helicase_AddA"/>
</dbReference>
<proteinExistence type="predicted"/>
<comment type="catalytic activity">
    <reaction evidence="11">
        <text>Couples ATP hydrolysis with the unwinding of duplex DNA by translocating in the 3'-5' direction.</text>
        <dbReference type="EC" id="5.6.2.4"/>
    </reaction>
</comment>
<name>A0AA37TUS6_9RHOB</name>
<evidence type="ECO:0000256" key="8">
    <source>
        <dbReference type="ARBA" id="ARBA00023125"/>
    </source>
</evidence>
<reference evidence="19 20" key="1">
    <citation type="journal article" date="2014" name="Int. J. Syst. Evol. Microbiol.">
        <title>Complete genome sequence of Corynebacterium casei LMG S-19264T (=DSM 44701T), isolated from a smear-ripened cheese.</title>
        <authorList>
            <consortium name="US DOE Joint Genome Institute (JGI-PGF)"/>
            <person name="Walter F."/>
            <person name="Albersmeier A."/>
            <person name="Kalinowski J."/>
            <person name="Ruckert C."/>
        </authorList>
    </citation>
    <scope>NUCLEOTIDE SEQUENCE [LARGE SCALE GENOMIC DNA]</scope>
    <source>
        <strain evidence="19 20">NBRC 111766</strain>
    </source>
</reference>
<dbReference type="GO" id="GO:0003677">
    <property type="term" value="F:DNA binding"/>
    <property type="evidence" value="ECO:0007669"/>
    <property type="project" value="UniProtKB-KW"/>
</dbReference>
<evidence type="ECO:0000256" key="16">
    <source>
        <dbReference type="SAM" id="MobiDB-lite"/>
    </source>
</evidence>
<evidence type="ECO:0000256" key="13">
    <source>
        <dbReference type="ARBA" id="ARBA00034923"/>
    </source>
</evidence>
<evidence type="ECO:0000256" key="12">
    <source>
        <dbReference type="ARBA" id="ARBA00034808"/>
    </source>
</evidence>
<keyword evidence="6" id="KW-0269">Exonuclease</keyword>
<evidence type="ECO:0000256" key="3">
    <source>
        <dbReference type="ARBA" id="ARBA00022763"/>
    </source>
</evidence>
<sequence length="1105" mass="121476">MTRNDASERQIQASNPADTVWLSANAGSGKTRVLTDRVARLLLRGVEPQHILCLTYTKAAATEMQNRLFRRLGEWAMKPDADLHRALADLGDETRHAAGALAKARQLFARAIETPGGLRIQTIHSFCATLLRRFPLEAGVSPQFTELDDRAARLLRENIIEEMAEFRAPEVMAEVARAYTGEDFTALMEQVSAKRAGFSKLLTGAQTRALFNVPSTETSETLLADVLLGYESDLIANILPALQNGGANDNKTAAKLSALDLGNPNLATLSALEDTLLFGDKTKTPYGAKIGTLPTKPTQKLIGNHLPQLDALMLRVEAARPRRIALQAAQKTAILHRFAASFLPLYEAAKAARGFLDFDDLITRAKGLLTDPSVAAWVLFRLDGGIDHILVDEAQDTSPDQWRVIELLAAEFTAGQGTRDETRTLFVVGDKKQSIYSFQGADVAAFDEKQAEFQAKFRAAQKNFVRLDLEYSFRSSTAVLRVVDETFADRFPKAMGDSVHHLAFKSDLAGRVDLWPLLEKSEDPKDENWEDPVDLISETHHSARLAEKIAQHIKGLIDAGTQIPTDAGPRPLHAGDVLILVQRRSALFSEIIRACKKADLPIAGADRLKLGAELAVKDLAALLSFLATQDDDLSLAALLRSPLCGWTEAELYALAHPRKGYLWEALRDSISHPETLEMLHDLRDQADFLRPYDLIERALTRHDGRRRLLTRLGPEAEDGIDEFLSQALAFERTEIPSLTGFLIWLETDEIEVKRQMDSEGHRIRVMTVHGAKGLEAPLVILPDTCDRSPQDRDEIYTLENGLPVWKTPSNESPSPIATARTLRKDKAEEESLRLLYVALTRARTWLIVCGAGEAKKETAWYRLVQQGIMAAGTEAIADGALRHSFGIWPDPTPKQALTSPELPFLPLWATQAAASPERPAQPLSPSDLGGAKLLPGETDGSGEDAAKARGTALHLLLEHLPHTPLADWPSLSASLIPDLTLRATLLAEAEAVLTALPHIFAPEALSEVAFTASLNGHPMLGTIDRLLIHPDHILAVDFKSNHRTPAMPEQTPEGILRQMAAYAEALAQIYPNHRIDTAILWTRTATLMPLPPDIVRAAMQRATIP</sequence>
<dbReference type="GO" id="GO:0005829">
    <property type="term" value="C:cytosol"/>
    <property type="evidence" value="ECO:0007669"/>
    <property type="project" value="TreeGrafter"/>
</dbReference>
<evidence type="ECO:0000259" key="17">
    <source>
        <dbReference type="PROSITE" id="PS51198"/>
    </source>
</evidence>
<evidence type="ECO:0000313" key="20">
    <source>
        <dbReference type="Proteomes" id="UP001157355"/>
    </source>
</evidence>
<dbReference type="Gene3D" id="3.90.320.10">
    <property type="match status" value="1"/>
</dbReference>
<dbReference type="Gene3D" id="1.10.486.10">
    <property type="entry name" value="PCRA, domain 4"/>
    <property type="match status" value="1"/>
</dbReference>
<dbReference type="GO" id="GO:0043138">
    <property type="term" value="F:3'-5' DNA helicase activity"/>
    <property type="evidence" value="ECO:0007669"/>
    <property type="project" value="UniProtKB-EC"/>
</dbReference>
<feature type="domain" description="UvrD-like helicase ATP-binding" evidence="17">
    <location>
        <begin position="3"/>
        <end position="476"/>
    </location>
</feature>
<dbReference type="InterPro" id="IPR014016">
    <property type="entry name" value="UvrD-like_ATP-bd"/>
</dbReference>
<keyword evidence="1" id="KW-0540">Nuclease</keyword>
<evidence type="ECO:0000256" key="9">
    <source>
        <dbReference type="ARBA" id="ARBA00023204"/>
    </source>
</evidence>
<keyword evidence="7 15" id="KW-0067">ATP-binding</keyword>
<keyword evidence="20" id="KW-1185">Reference proteome</keyword>
<evidence type="ECO:0000256" key="4">
    <source>
        <dbReference type="ARBA" id="ARBA00022801"/>
    </source>
</evidence>
<evidence type="ECO:0000256" key="5">
    <source>
        <dbReference type="ARBA" id="ARBA00022806"/>
    </source>
</evidence>
<feature type="domain" description="UvrD-like helicase C-terminal" evidence="18">
    <location>
        <begin position="493"/>
        <end position="773"/>
    </location>
</feature>
<accession>A0AA37TUS6</accession>
<dbReference type="Pfam" id="PF13361">
    <property type="entry name" value="UvrD_C"/>
    <property type="match status" value="1"/>
</dbReference>
<dbReference type="PANTHER" id="PTHR11070">
    <property type="entry name" value="UVRD / RECB / PCRA DNA HELICASE FAMILY MEMBER"/>
    <property type="match status" value="1"/>
</dbReference>
<dbReference type="GO" id="GO:0033202">
    <property type="term" value="C:DNA helicase complex"/>
    <property type="evidence" value="ECO:0007669"/>
    <property type="project" value="TreeGrafter"/>
</dbReference>
<keyword evidence="2 15" id="KW-0547">Nucleotide-binding</keyword>
<dbReference type="InterPro" id="IPR038726">
    <property type="entry name" value="PDDEXK_AddAB-type"/>
</dbReference>
<dbReference type="PROSITE" id="PS51217">
    <property type="entry name" value="UVRD_HELICASE_CTER"/>
    <property type="match status" value="1"/>
</dbReference>
<dbReference type="EMBL" id="BSPP01000004">
    <property type="protein sequence ID" value="GLS86235.1"/>
    <property type="molecule type" value="Genomic_DNA"/>
</dbReference>
<feature type="binding site" evidence="15">
    <location>
        <begin position="24"/>
        <end position="31"/>
    </location>
    <ligand>
        <name>ATP</name>
        <dbReference type="ChEBI" id="CHEBI:30616"/>
    </ligand>
</feature>
<dbReference type="InterPro" id="IPR011335">
    <property type="entry name" value="Restrct_endonuc-II-like"/>
</dbReference>
<dbReference type="SUPFAM" id="SSF52980">
    <property type="entry name" value="Restriction endonuclease-like"/>
    <property type="match status" value="1"/>
</dbReference>
<evidence type="ECO:0000313" key="19">
    <source>
        <dbReference type="EMBL" id="GLS86235.1"/>
    </source>
</evidence>
<evidence type="ECO:0000256" key="6">
    <source>
        <dbReference type="ARBA" id="ARBA00022839"/>
    </source>
</evidence>
<dbReference type="NCBIfam" id="TIGR02784">
    <property type="entry name" value="addA_alphas"/>
    <property type="match status" value="1"/>
</dbReference>
<evidence type="ECO:0000256" key="1">
    <source>
        <dbReference type="ARBA" id="ARBA00022722"/>
    </source>
</evidence>
<evidence type="ECO:0000256" key="14">
    <source>
        <dbReference type="ARBA" id="ARBA00048988"/>
    </source>
</evidence>
<dbReference type="GO" id="GO:0000725">
    <property type="term" value="P:recombinational repair"/>
    <property type="evidence" value="ECO:0007669"/>
    <property type="project" value="TreeGrafter"/>
</dbReference>
<dbReference type="InterPro" id="IPR011604">
    <property type="entry name" value="PDDEXK-like_dom_sf"/>
</dbReference>
<dbReference type="InterPro" id="IPR014017">
    <property type="entry name" value="DNA_helicase_UvrD-like_C"/>
</dbReference>
<dbReference type="Gene3D" id="3.40.50.300">
    <property type="entry name" value="P-loop containing nucleotide triphosphate hydrolases"/>
    <property type="match status" value="4"/>
</dbReference>
<dbReference type="Pfam" id="PF12705">
    <property type="entry name" value="PDDEXK_1"/>
    <property type="match status" value="1"/>
</dbReference>
<keyword evidence="8" id="KW-0238">DNA-binding</keyword>
<dbReference type="GO" id="GO:0004527">
    <property type="term" value="F:exonuclease activity"/>
    <property type="evidence" value="ECO:0007669"/>
    <property type="project" value="UniProtKB-KW"/>
</dbReference>
<dbReference type="SUPFAM" id="SSF52540">
    <property type="entry name" value="P-loop containing nucleoside triphosphate hydrolases"/>
    <property type="match status" value="1"/>
</dbReference>
<organism evidence="19 20">
    <name type="scientific">Cypionkella aquatica</name>
    <dbReference type="NCBI Taxonomy" id="1756042"/>
    <lineage>
        <taxon>Bacteria</taxon>
        <taxon>Pseudomonadati</taxon>
        <taxon>Pseudomonadota</taxon>
        <taxon>Alphaproteobacteria</taxon>
        <taxon>Rhodobacterales</taxon>
        <taxon>Paracoccaceae</taxon>
        <taxon>Cypionkella</taxon>
    </lineage>
</organism>